<evidence type="ECO:0000313" key="1">
    <source>
        <dbReference type="EnsemblMetazoa" id="PPA44026.1"/>
    </source>
</evidence>
<accession>A0A8R1V104</accession>
<accession>A0A2A6BNM4</accession>
<sequence>MTPKKIANNSQTSCSVRPQSGMVDTIRMMQSRWPLQQKHAIMREKQQRNGGENELCYYYAK</sequence>
<proteinExistence type="predicted"/>
<name>A0A2A6BNM4_PRIPA</name>
<organism evidence="1 2">
    <name type="scientific">Pristionchus pacificus</name>
    <name type="common">Parasitic nematode worm</name>
    <dbReference type="NCBI Taxonomy" id="54126"/>
    <lineage>
        <taxon>Eukaryota</taxon>
        <taxon>Metazoa</taxon>
        <taxon>Ecdysozoa</taxon>
        <taxon>Nematoda</taxon>
        <taxon>Chromadorea</taxon>
        <taxon>Rhabditida</taxon>
        <taxon>Rhabditina</taxon>
        <taxon>Diplogasteromorpha</taxon>
        <taxon>Diplogasteroidea</taxon>
        <taxon>Neodiplogasteridae</taxon>
        <taxon>Pristionchus</taxon>
    </lineage>
</organism>
<keyword evidence="2" id="KW-1185">Reference proteome</keyword>
<reference evidence="2" key="1">
    <citation type="journal article" date="2008" name="Nat. Genet.">
        <title>The Pristionchus pacificus genome provides a unique perspective on nematode lifestyle and parasitism.</title>
        <authorList>
            <person name="Dieterich C."/>
            <person name="Clifton S.W."/>
            <person name="Schuster L.N."/>
            <person name="Chinwalla A."/>
            <person name="Delehaunty K."/>
            <person name="Dinkelacker I."/>
            <person name="Fulton L."/>
            <person name="Fulton R."/>
            <person name="Godfrey J."/>
            <person name="Minx P."/>
            <person name="Mitreva M."/>
            <person name="Roeseler W."/>
            <person name="Tian H."/>
            <person name="Witte H."/>
            <person name="Yang S.P."/>
            <person name="Wilson R.K."/>
            <person name="Sommer R.J."/>
        </authorList>
    </citation>
    <scope>NUCLEOTIDE SEQUENCE [LARGE SCALE GENOMIC DNA]</scope>
    <source>
        <strain evidence="2">PS312</strain>
    </source>
</reference>
<reference evidence="1" key="2">
    <citation type="submission" date="2022-06" db="UniProtKB">
        <authorList>
            <consortium name="EnsemblMetazoa"/>
        </authorList>
    </citation>
    <scope>IDENTIFICATION</scope>
    <source>
        <strain evidence="1">PS312</strain>
    </source>
</reference>
<dbReference type="Proteomes" id="UP000005239">
    <property type="component" value="Unassembled WGS sequence"/>
</dbReference>
<gene>
    <name evidence="1" type="primary">WBGene00282395</name>
</gene>
<dbReference type="AlphaFoldDB" id="A0A2A6BNM4"/>
<dbReference type="EnsemblMetazoa" id="PPA44026.1">
    <property type="protein sequence ID" value="PPA44026.1"/>
    <property type="gene ID" value="WBGene00282395"/>
</dbReference>
<evidence type="ECO:0000313" key="2">
    <source>
        <dbReference type="Proteomes" id="UP000005239"/>
    </source>
</evidence>
<protein>
    <submittedName>
        <fullName evidence="1">Uncharacterized protein</fullName>
    </submittedName>
</protein>